<evidence type="ECO:0000259" key="6">
    <source>
        <dbReference type="Pfam" id="PF23046"/>
    </source>
</evidence>
<feature type="domain" description="UBE2O-like tandem tSH3-B" evidence="6">
    <location>
        <begin position="121"/>
        <end position="251"/>
    </location>
</feature>
<dbReference type="Proteomes" id="UP001231189">
    <property type="component" value="Unassembled WGS sequence"/>
</dbReference>
<dbReference type="Pfam" id="PF23046">
    <property type="entry name" value="tSH3-B_UBE2O"/>
    <property type="match status" value="1"/>
</dbReference>
<evidence type="ECO:0000256" key="2">
    <source>
        <dbReference type="ARBA" id="ARBA00022786"/>
    </source>
</evidence>
<reference evidence="7" key="1">
    <citation type="submission" date="2023-07" db="EMBL/GenBank/DDBJ databases">
        <title>A chromosome-level genome assembly of Lolium multiflorum.</title>
        <authorList>
            <person name="Chen Y."/>
            <person name="Copetti D."/>
            <person name="Kolliker R."/>
            <person name="Studer B."/>
        </authorList>
    </citation>
    <scope>NUCLEOTIDE SEQUENCE</scope>
    <source>
        <strain evidence="7">02402/16</strain>
        <tissue evidence="7">Leaf</tissue>
    </source>
</reference>
<dbReference type="GO" id="GO:0061631">
    <property type="term" value="F:ubiquitin conjugating enzyme activity"/>
    <property type="evidence" value="ECO:0007669"/>
    <property type="project" value="TreeGrafter"/>
</dbReference>
<dbReference type="Pfam" id="PF23043">
    <property type="entry name" value="SH3-B_UBE2O"/>
    <property type="match status" value="1"/>
</dbReference>
<keyword evidence="8" id="KW-1185">Reference proteome</keyword>
<dbReference type="InterPro" id="IPR057735">
    <property type="entry name" value="UBE2O-like_tSH3-B"/>
</dbReference>
<name>A0AAD8TNY8_LOLMU</name>
<protein>
    <submittedName>
        <fullName evidence="7">Uncharacterized protein</fullName>
    </submittedName>
</protein>
<gene>
    <name evidence="7" type="ORF">QYE76_047538</name>
</gene>
<dbReference type="Pfam" id="PF23044">
    <property type="entry name" value="SH3-C_UBE2O"/>
    <property type="match status" value="1"/>
</dbReference>
<keyword evidence="2" id="KW-0833">Ubl conjugation pathway</keyword>
<dbReference type="InterPro" id="IPR057734">
    <property type="entry name" value="UBE2O-like_SH3-C"/>
</dbReference>
<keyword evidence="1" id="KW-0808">Transferase</keyword>
<accession>A0AAD8TNY8</accession>
<dbReference type="InterPro" id="IPR057733">
    <property type="entry name" value="UBE2O-like_SH3-B"/>
</dbReference>
<feature type="domain" description="UBE2O-like SH3-B" evidence="4">
    <location>
        <begin position="371"/>
        <end position="453"/>
    </location>
</feature>
<organism evidence="7 8">
    <name type="scientific">Lolium multiflorum</name>
    <name type="common">Italian ryegrass</name>
    <name type="synonym">Lolium perenne subsp. multiflorum</name>
    <dbReference type="NCBI Taxonomy" id="4521"/>
    <lineage>
        <taxon>Eukaryota</taxon>
        <taxon>Viridiplantae</taxon>
        <taxon>Streptophyta</taxon>
        <taxon>Embryophyta</taxon>
        <taxon>Tracheophyta</taxon>
        <taxon>Spermatophyta</taxon>
        <taxon>Magnoliopsida</taxon>
        <taxon>Liliopsida</taxon>
        <taxon>Poales</taxon>
        <taxon>Poaceae</taxon>
        <taxon>BOP clade</taxon>
        <taxon>Pooideae</taxon>
        <taxon>Poodae</taxon>
        <taxon>Poeae</taxon>
        <taxon>Poeae Chloroplast Group 2 (Poeae type)</taxon>
        <taxon>Loliodinae</taxon>
        <taxon>Loliinae</taxon>
        <taxon>Lolium</taxon>
    </lineage>
</organism>
<evidence type="ECO:0000259" key="4">
    <source>
        <dbReference type="Pfam" id="PF23043"/>
    </source>
</evidence>
<feature type="region of interest" description="Disordered" evidence="3">
    <location>
        <begin position="276"/>
        <end position="318"/>
    </location>
</feature>
<dbReference type="PANTHER" id="PTHR46116">
    <property type="entry name" value="(E3-INDEPENDENT) E2 UBIQUITIN-CONJUGATING ENZYME"/>
    <property type="match status" value="1"/>
</dbReference>
<feature type="compositionally biased region" description="Acidic residues" evidence="3">
    <location>
        <begin position="533"/>
        <end position="556"/>
    </location>
</feature>
<evidence type="ECO:0000259" key="5">
    <source>
        <dbReference type="Pfam" id="PF23044"/>
    </source>
</evidence>
<evidence type="ECO:0000256" key="3">
    <source>
        <dbReference type="SAM" id="MobiDB-lite"/>
    </source>
</evidence>
<dbReference type="EMBL" id="JAUUTY010000002">
    <property type="protein sequence ID" value="KAK1686690.1"/>
    <property type="molecule type" value="Genomic_DNA"/>
</dbReference>
<comment type="caution">
    <text evidence="7">The sequence shown here is derived from an EMBL/GenBank/DDBJ whole genome shotgun (WGS) entry which is preliminary data.</text>
</comment>
<sequence length="601" mass="66026">MDIHQHDLVSFGPGLRDCGVVEGLEAEATAVDDVRTFQIIRFDNTLVTKKASELTVIDRSYLNIADVVASAADAGGQIGVVTGASTTLDVVRTDERDEVAEAAVSSVPASRLRRARALGLGDLVVSGPWLGQVSEVRVDADMSFDDGALCTVADAESKSKMLELLTAHGVFLLQKNSFICPGQRFRSCCSRVFEDARWLRGQWNADRDVAVATVVKVEMSGVLVRWIASRHCGTDPLLLEASAPPAYQNPRDLTFFWVAYNNMGWGPADHCFFTEPGSTHSDSAQDHQLAEERHDDEDMTTDNREAHNRDDEEVPELPSGKCHLQGGHMDKVELHMTVAKTQTYVDVLWQDGTRQHGIPSKSMVPFSIMNEHEFLPGDHVLDNAASLDGATASTINDDDIASDVTKPARRVGIVRTVCCKDQTVNVSWFKAAACPNEAREVKCSDTVSTYSLERESGDTPNLGCIVVRLLLSSQSEMKKNIAPTDLSWVGHVIDHPDDGHLQVKWGDGSISTVFPHEIAVPRQEDYMLRNYETDEDSSTDDDETDEDSSTDDDEEPAVANMVSIHPALHKLSALLPSTHVWHQTVLLVSVNIIYVPLVRIN</sequence>
<feature type="region of interest" description="Disordered" evidence="3">
    <location>
        <begin position="531"/>
        <end position="556"/>
    </location>
</feature>
<feature type="domain" description="UBE2O-like SH3-C" evidence="5">
    <location>
        <begin position="462"/>
        <end position="521"/>
    </location>
</feature>
<feature type="compositionally biased region" description="Basic and acidic residues" evidence="3">
    <location>
        <begin position="283"/>
        <end position="293"/>
    </location>
</feature>
<dbReference type="PANTHER" id="PTHR46116:SF32">
    <property type="entry name" value="OS05G0153132 PROTEIN"/>
    <property type="match status" value="1"/>
</dbReference>
<dbReference type="AlphaFoldDB" id="A0AAD8TNY8"/>
<proteinExistence type="predicted"/>
<feature type="compositionally biased region" description="Basic and acidic residues" evidence="3">
    <location>
        <begin position="301"/>
        <end position="310"/>
    </location>
</feature>
<evidence type="ECO:0000313" key="8">
    <source>
        <dbReference type="Proteomes" id="UP001231189"/>
    </source>
</evidence>
<evidence type="ECO:0000313" key="7">
    <source>
        <dbReference type="EMBL" id="KAK1686690.1"/>
    </source>
</evidence>
<evidence type="ECO:0000256" key="1">
    <source>
        <dbReference type="ARBA" id="ARBA00022679"/>
    </source>
</evidence>